<name>A0A1B8ZYS2_9FLAO</name>
<proteinExistence type="predicted"/>
<dbReference type="Pfam" id="PF21068">
    <property type="entry name" value="ATPgraspMvdD"/>
    <property type="match status" value="1"/>
</dbReference>
<dbReference type="OrthoDB" id="583309at2"/>
<evidence type="ECO:0000259" key="1">
    <source>
        <dbReference type="Pfam" id="PF21068"/>
    </source>
</evidence>
<accession>A0A1B8ZYS2</accession>
<dbReference type="NCBIfam" id="TIGR04192">
    <property type="entry name" value="GRASP_w_spasm"/>
    <property type="match status" value="1"/>
</dbReference>
<gene>
    <name evidence="2" type="ORF">BBI01_21410</name>
</gene>
<dbReference type="InterPro" id="IPR048936">
    <property type="entry name" value="MvdD-like_ATPgrasp"/>
</dbReference>
<dbReference type="Proteomes" id="UP000092651">
    <property type="component" value="Unassembled WGS sequence"/>
</dbReference>
<dbReference type="Gene3D" id="3.30.470.20">
    <property type="entry name" value="ATP-grasp fold, B domain"/>
    <property type="match status" value="1"/>
</dbReference>
<evidence type="ECO:0000313" key="3">
    <source>
        <dbReference type="Proteomes" id="UP000092651"/>
    </source>
</evidence>
<dbReference type="GO" id="GO:0018169">
    <property type="term" value="F:ribosomal S6-glutamic acid ligase activity"/>
    <property type="evidence" value="ECO:0007669"/>
    <property type="project" value="TreeGrafter"/>
</dbReference>
<dbReference type="SUPFAM" id="SSF56059">
    <property type="entry name" value="Glutathione synthetase ATP-binding domain-like"/>
    <property type="match status" value="1"/>
</dbReference>
<keyword evidence="3" id="KW-1185">Reference proteome</keyword>
<dbReference type="PANTHER" id="PTHR21621">
    <property type="entry name" value="RIBOSOMAL PROTEIN S6 MODIFICATION PROTEIN"/>
    <property type="match status" value="1"/>
</dbReference>
<dbReference type="EMBL" id="MAYH01000002">
    <property type="protein sequence ID" value="OCA76732.1"/>
    <property type="molecule type" value="Genomic_DNA"/>
</dbReference>
<reference evidence="2 3" key="1">
    <citation type="submission" date="2016-07" db="EMBL/GenBank/DDBJ databases">
        <authorList>
            <person name="Jeong J.-J."/>
            <person name="Kim D.W."/>
            <person name="Sang M.K."/>
            <person name="Choi I.-G."/>
            <person name="Kim K.D."/>
        </authorList>
    </citation>
    <scope>NUCLEOTIDE SEQUENCE [LARGE SCALE GENOMIC DNA]</scope>
    <source>
        <strain evidence="2 3">UTM-3</strain>
    </source>
</reference>
<dbReference type="PANTHER" id="PTHR21621:SF0">
    <property type="entry name" value="BETA-CITRYLGLUTAMATE SYNTHASE B-RELATED"/>
    <property type="match status" value="1"/>
</dbReference>
<comment type="caution">
    <text evidence="2">The sequence shown here is derived from an EMBL/GenBank/DDBJ whole genome shotgun (WGS) entry which is preliminary data.</text>
</comment>
<dbReference type="RefSeq" id="WP_065393367.1">
    <property type="nucleotide sequence ID" value="NZ_MAYH01000002.1"/>
</dbReference>
<organism evidence="2 3">
    <name type="scientific">Chryseobacterium artocarpi</name>
    <dbReference type="NCBI Taxonomy" id="1414727"/>
    <lineage>
        <taxon>Bacteria</taxon>
        <taxon>Pseudomonadati</taxon>
        <taxon>Bacteroidota</taxon>
        <taxon>Flavobacteriia</taxon>
        <taxon>Flavobacteriales</taxon>
        <taxon>Weeksellaceae</taxon>
        <taxon>Chryseobacterium group</taxon>
        <taxon>Chryseobacterium</taxon>
    </lineage>
</organism>
<dbReference type="GO" id="GO:0009432">
    <property type="term" value="P:SOS response"/>
    <property type="evidence" value="ECO:0007669"/>
    <property type="project" value="TreeGrafter"/>
</dbReference>
<sequence>MILILSTPNDDDTNIVMEHLAVLGEKCLRINDLDLFNGNIKMHYELSPEPKLFVESNYFEKTDLSSVKCVWFRKFGFFDKFKPYLQGETNIEMLEYLKLEYTTTLDLFFDFLKDKKWLNHYSNIKKINKISTLIASQKLGLSIPKTTITNTVDSLDLNESYITKSIKDGTVVNVKDEIFFFLTKEVKPKTMSRYKGFFPSLFQEKIEKEYELRIFHLNGKNYPMAIFSQRDAQTGVDYRHYNYSKPNRMIPYELPEEIDDKICSLMKNLGLDTGSLDIIKGKDGDYYFLEVNPSGQFRMTSLPCNYDLHYKVANHLKAMNT</sequence>
<feature type="domain" description="MvdD-like pre-ATP grasp" evidence="1">
    <location>
        <begin position="1"/>
        <end position="124"/>
    </location>
</feature>
<dbReference type="AlphaFoldDB" id="A0A1B8ZYS2"/>
<dbReference type="InterPro" id="IPR026455">
    <property type="entry name" value="GRASP_w_spasm"/>
</dbReference>
<evidence type="ECO:0000313" key="2">
    <source>
        <dbReference type="EMBL" id="OCA76732.1"/>
    </source>
</evidence>
<protein>
    <submittedName>
        <fullName evidence="2">Grasp-with-spasm system ATP-grasp peptide maturase</fullName>
    </submittedName>
</protein>
<dbReference type="GO" id="GO:0005737">
    <property type="term" value="C:cytoplasm"/>
    <property type="evidence" value="ECO:0007669"/>
    <property type="project" value="TreeGrafter"/>
</dbReference>